<dbReference type="InterPro" id="IPR035979">
    <property type="entry name" value="RBD_domain_sf"/>
</dbReference>
<gene>
    <name evidence="2" type="ORF">BRENAR_LOCUS2550</name>
</gene>
<feature type="compositionally biased region" description="Polar residues" evidence="1">
    <location>
        <begin position="275"/>
        <end position="292"/>
    </location>
</feature>
<proteinExistence type="predicted"/>
<feature type="region of interest" description="Disordered" evidence="1">
    <location>
        <begin position="407"/>
        <end position="454"/>
    </location>
</feature>
<organism evidence="2 3">
    <name type="scientific">Brettanomyces naardenensis</name>
    <name type="common">Yeast</name>
    <dbReference type="NCBI Taxonomy" id="13370"/>
    <lineage>
        <taxon>Eukaryota</taxon>
        <taxon>Fungi</taxon>
        <taxon>Dikarya</taxon>
        <taxon>Ascomycota</taxon>
        <taxon>Saccharomycotina</taxon>
        <taxon>Pichiomycetes</taxon>
        <taxon>Pichiales</taxon>
        <taxon>Pichiaceae</taxon>
        <taxon>Brettanomyces</taxon>
    </lineage>
</organism>
<dbReference type="SUPFAM" id="SSF54928">
    <property type="entry name" value="RNA-binding domain, RBD"/>
    <property type="match status" value="1"/>
</dbReference>
<evidence type="ECO:0000313" key="3">
    <source>
        <dbReference type="Proteomes" id="UP000290900"/>
    </source>
</evidence>
<evidence type="ECO:0000256" key="1">
    <source>
        <dbReference type="SAM" id="MobiDB-lite"/>
    </source>
</evidence>
<dbReference type="OrthoDB" id="5348404at2759"/>
<feature type="compositionally biased region" description="Basic and acidic residues" evidence="1">
    <location>
        <begin position="431"/>
        <end position="454"/>
    </location>
</feature>
<feature type="compositionally biased region" description="Basic and acidic residues" evidence="1">
    <location>
        <begin position="48"/>
        <end position="100"/>
    </location>
</feature>
<accession>A0A448YLS4</accession>
<sequence length="454" mass="50742">MSEKEGEKAREEGGRDGGEEGSIERDEGRVIEPIGVDAGISRGAGEGARVDTREDARHTEERETARGEYRREYGGDQRDYRGRREDYRGPRSDTRDHRDDFRDNYRRYQAEEPALPVDENDYDRSIKDDFVYEVSSEPEFGQTRALFIGNLRPPFENSDLRKLLSEEAAKVGSTIERAWLNERRSHCLVIVSEIGGATGIQRALNGKVFPESAEGAEGATEDSVASVEPSASAAELPQPTDLAAEPSQPNASAVEPSQTAVSVSLESADPAAGPAQSTISAEPAQSTVSAEPSTPAAEGSNLPLYIDFIPVKATQLWIDQESRGPKDAVWKVSYVKVPSREGSDFLIATHRMLNYPNRSYGYKSSRGRYGRRGGGYRGRGRYRGGYREREYRGDYYRDYYQGSGYRPYGSRDREYGGYGRSSRDYGNSDVYRNDRSSADRQEMPRETRSPEWSD</sequence>
<feature type="region of interest" description="Disordered" evidence="1">
    <location>
        <begin position="364"/>
        <end position="383"/>
    </location>
</feature>
<dbReference type="STRING" id="13370.A0A448YLS4"/>
<dbReference type="GO" id="GO:0003676">
    <property type="term" value="F:nucleic acid binding"/>
    <property type="evidence" value="ECO:0007669"/>
    <property type="project" value="InterPro"/>
</dbReference>
<name>A0A448YLS4_BRENA</name>
<evidence type="ECO:0000313" key="2">
    <source>
        <dbReference type="EMBL" id="VEU21818.1"/>
    </source>
</evidence>
<dbReference type="InParanoid" id="A0A448YLS4"/>
<feature type="compositionally biased region" description="Basic and acidic residues" evidence="1">
    <location>
        <begin position="1"/>
        <end position="30"/>
    </location>
</feature>
<dbReference type="AlphaFoldDB" id="A0A448YLS4"/>
<protein>
    <submittedName>
        <fullName evidence="2">DEKNAAC102620</fullName>
    </submittedName>
</protein>
<dbReference type="EMBL" id="CAACVR010000012">
    <property type="protein sequence ID" value="VEU21818.1"/>
    <property type="molecule type" value="Genomic_DNA"/>
</dbReference>
<reference evidence="2 3" key="1">
    <citation type="submission" date="2018-12" db="EMBL/GenBank/DDBJ databases">
        <authorList>
            <person name="Tiukova I."/>
            <person name="Dainat J."/>
        </authorList>
    </citation>
    <scope>NUCLEOTIDE SEQUENCE [LARGE SCALE GENOMIC DNA]</scope>
</reference>
<dbReference type="Proteomes" id="UP000290900">
    <property type="component" value="Unassembled WGS sequence"/>
</dbReference>
<keyword evidence="3" id="KW-1185">Reference proteome</keyword>
<feature type="region of interest" description="Disordered" evidence="1">
    <location>
        <begin position="212"/>
        <end position="297"/>
    </location>
</feature>
<feature type="compositionally biased region" description="Polar residues" evidence="1">
    <location>
        <begin position="247"/>
        <end position="265"/>
    </location>
</feature>
<feature type="region of interest" description="Disordered" evidence="1">
    <location>
        <begin position="1"/>
        <end position="100"/>
    </location>
</feature>
<feature type="compositionally biased region" description="Low complexity" evidence="1">
    <location>
        <begin position="223"/>
        <end position="235"/>
    </location>
</feature>